<protein>
    <submittedName>
        <fullName evidence="2">Uncharacterized protein</fullName>
    </submittedName>
</protein>
<organism evidence="2">
    <name type="scientific">Chromera velia CCMP2878</name>
    <dbReference type="NCBI Taxonomy" id="1169474"/>
    <lineage>
        <taxon>Eukaryota</taxon>
        <taxon>Sar</taxon>
        <taxon>Alveolata</taxon>
        <taxon>Colpodellida</taxon>
        <taxon>Chromeraceae</taxon>
        <taxon>Chromera</taxon>
    </lineage>
</organism>
<evidence type="ECO:0000313" key="2">
    <source>
        <dbReference type="EMBL" id="CEM44912.1"/>
    </source>
</evidence>
<dbReference type="EMBL" id="CDMZ01003047">
    <property type="protein sequence ID" value="CEM44912.1"/>
    <property type="molecule type" value="Genomic_DNA"/>
</dbReference>
<evidence type="ECO:0000256" key="1">
    <source>
        <dbReference type="SAM" id="MobiDB-lite"/>
    </source>
</evidence>
<sequence>MASSFFSYFDFTDCAGLSRACSSFTEGTRDFVSSGRQRPAPADPPLEFRTRQQVGILVERWMTKLHPRAAAMSQDDIRAILDAVGSCVSRWEDPLDPKPHKCCMWHGEQTFTNGAPMPIMKIALNRQQQPTQQQEQQQEQQQQQTQQQAAQQPEGGGGGGDISSTASTVDEGETQPPVFSVDVRRVLAFCFAEDGVHDGIAQQTTQPLAECKSKICVSVAHFDKQVPFPHARAT</sequence>
<gene>
    <name evidence="2" type="ORF">Cvel_28706</name>
</gene>
<dbReference type="PhylomeDB" id="A0A0G4HLC2"/>
<dbReference type="AlphaFoldDB" id="A0A0G4HLC2"/>
<feature type="compositionally biased region" description="Low complexity" evidence="1">
    <location>
        <begin position="127"/>
        <end position="153"/>
    </location>
</feature>
<proteinExistence type="predicted"/>
<accession>A0A0G4HLC2</accession>
<reference evidence="2" key="1">
    <citation type="submission" date="2014-11" db="EMBL/GenBank/DDBJ databases">
        <authorList>
            <person name="Otto D Thomas"/>
            <person name="Naeem Raeece"/>
        </authorList>
    </citation>
    <scope>NUCLEOTIDE SEQUENCE</scope>
</reference>
<feature type="region of interest" description="Disordered" evidence="1">
    <location>
        <begin position="126"/>
        <end position="177"/>
    </location>
</feature>
<name>A0A0G4HLC2_9ALVE</name>
<dbReference type="VEuPathDB" id="CryptoDB:Cvel_28706"/>